<protein>
    <submittedName>
        <fullName evidence="2">Uncharacterized protein</fullName>
    </submittedName>
</protein>
<organism evidence="2 3">
    <name type="scientific">Chitinophaga arvensicola</name>
    <dbReference type="NCBI Taxonomy" id="29529"/>
    <lineage>
        <taxon>Bacteria</taxon>
        <taxon>Pseudomonadati</taxon>
        <taxon>Bacteroidota</taxon>
        <taxon>Chitinophagia</taxon>
        <taxon>Chitinophagales</taxon>
        <taxon>Chitinophagaceae</taxon>
        <taxon>Chitinophaga</taxon>
    </lineage>
</organism>
<dbReference type="OrthoDB" id="7593840at2"/>
<accession>A0A1I0RR98</accession>
<keyword evidence="1" id="KW-0732">Signal</keyword>
<feature type="chain" id="PRO_5011738443" evidence="1">
    <location>
        <begin position="21"/>
        <end position="339"/>
    </location>
</feature>
<dbReference type="RefSeq" id="WP_089896439.1">
    <property type="nucleotide sequence ID" value="NZ_FOJG01000001.1"/>
</dbReference>
<dbReference type="AlphaFoldDB" id="A0A1I0RR98"/>
<dbReference type="Proteomes" id="UP000199310">
    <property type="component" value="Unassembled WGS sequence"/>
</dbReference>
<keyword evidence="3" id="KW-1185">Reference proteome</keyword>
<name>A0A1I0RR98_9BACT</name>
<dbReference type="STRING" id="29529.SAMN04488122_3248"/>
<evidence type="ECO:0000313" key="2">
    <source>
        <dbReference type="EMBL" id="SEW43679.1"/>
    </source>
</evidence>
<feature type="signal peptide" evidence="1">
    <location>
        <begin position="1"/>
        <end position="20"/>
    </location>
</feature>
<proteinExistence type="predicted"/>
<evidence type="ECO:0000256" key="1">
    <source>
        <dbReference type="SAM" id="SignalP"/>
    </source>
</evidence>
<gene>
    <name evidence="2" type="ORF">SAMN04488122_3248</name>
</gene>
<sequence>MWKHYIISFALILLAASAMAQAGAGNKMGDADKHYKDSLRRAGYPYRFPILGSKMVEKGFSLQYPVGAMLNLMGGSQEVNITDLKVGFNEQEPVPLDFIKFGEVKANMQTATTRLDLWVLPFVDLYGIVGLVQAKTNVNIASPFQFSSEADFKGYTLGLGTTLAGGYHGIITITDINYTWTHLDNLDNTVKTLMITPRIGYNFQFKEHPGKSIAAWIGATGFFVNQGTSGSINLSDLGPSMDPGQAQKIIDETEQWYQALTKPQQVVVKRIAQAVLNKMNNIPDDITVNYSLKKEPVSHWSMVVGAQYQINKRWQVRAETGFLGGRKSLLLSGNYRWRW</sequence>
<reference evidence="3" key="1">
    <citation type="submission" date="2016-10" db="EMBL/GenBank/DDBJ databases">
        <authorList>
            <person name="Varghese N."/>
            <person name="Submissions S."/>
        </authorList>
    </citation>
    <scope>NUCLEOTIDE SEQUENCE [LARGE SCALE GENOMIC DNA]</scope>
    <source>
        <strain evidence="3">DSM 3695</strain>
    </source>
</reference>
<evidence type="ECO:0000313" key="3">
    <source>
        <dbReference type="Proteomes" id="UP000199310"/>
    </source>
</evidence>
<dbReference type="EMBL" id="FOJG01000001">
    <property type="protein sequence ID" value="SEW43679.1"/>
    <property type="molecule type" value="Genomic_DNA"/>
</dbReference>